<organism evidence="1">
    <name type="scientific">Octopus bimaculoides</name>
    <name type="common">California two-spotted octopus</name>
    <dbReference type="NCBI Taxonomy" id="37653"/>
    <lineage>
        <taxon>Eukaryota</taxon>
        <taxon>Metazoa</taxon>
        <taxon>Spiralia</taxon>
        <taxon>Lophotrochozoa</taxon>
        <taxon>Mollusca</taxon>
        <taxon>Cephalopoda</taxon>
        <taxon>Coleoidea</taxon>
        <taxon>Octopodiformes</taxon>
        <taxon>Octopoda</taxon>
        <taxon>Incirrata</taxon>
        <taxon>Octopodidae</taxon>
        <taxon>Octopus</taxon>
    </lineage>
</organism>
<accession>A0A0L8I264</accession>
<dbReference type="OrthoDB" id="6108330at2759"/>
<dbReference type="AlphaFoldDB" id="A0A0L8I264"/>
<dbReference type="EMBL" id="KQ416799">
    <property type="protein sequence ID" value="KOF95140.1"/>
    <property type="molecule type" value="Genomic_DNA"/>
</dbReference>
<evidence type="ECO:0000313" key="1">
    <source>
        <dbReference type="EMBL" id="KOF95140.1"/>
    </source>
</evidence>
<name>A0A0L8I264_OCTBM</name>
<sequence>QQKKSEYCPTKGRNSALDTFCERIIKCPFNTLQKQRIKSNLRGNEWKYLIELENVINLTIKEADKGSAVVVMDTDYDKILMLSMLENNIYYEKIVTYNLQKTLKNLSPLLQIDGLPKIYKNLHICKACKVSPSLCFNTTPY</sequence>
<protein>
    <submittedName>
        <fullName evidence="1">Uncharacterized protein</fullName>
    </submittedName>
</protein>
<reference evidence="1" key="1">
    <citation type="submission" date="2015-07" db="EMBL/GenBank/DDBJ databases">
        <title>MeaNS - Measles Nucleotide Surveillance Program.</title>
        <authorList>
            <person name="Tran T."/>
            <person name="Druce J."/>
        </authorList>
    </citation>
    <scope>NUCLEOTIDE SEQUENCE</scope>
    <source>
        <strain evidence="1">UCB-OBI-ISO-001</strain>
        <tissue evidence="1">Gonad</tissue>
    </source>
</reference>
<feature type="non-terminal residue" evidence="1">
    <location>
        <position position="1"/>
    </location>
</feature>
<proteinExistence type="predicted"/>
<gene>
    <name evidence="1" type="ORF">OCBIM_22039439mg</name>
</gene>